<feature type="transmembrane region" description="Helical" evidence="1">
    <location>
        <begin position="177"/>
        <end position="198"/>
    </location>
</feature>
<reference evidence="2 3" key="1">
    <citation type="submission" date="2011-03" db="EMBL/GenBank/DDBJ databases">
        <authorList>
            <person name="Weinstock G."/>
            <person name="Sodergren E."/>
            <person name="Clifton S."/>
            <person name="Fulton L."/>
            <person name="Fulton B."/>
            <person name="Courtney L."/>
            <person name="Fronick C."/>
            <person name="Harrison M."/>
            <person name="Strong C."/>
            <person name="Farmer C."/>
            <person name="Delahaunty K."/>
            <person name="Markovic C."/>
            <person name="Hall O."/>
            <person name="Minx P."/>
            <person name="Tomlinson C."/>
            <person name="Mitreva M."/>
            <person name="Hou S."/>
            <person name="Chen J."/>
            <person name="Wollam A."/>
            <person name="Pepin K.H."/>
            <person name="Johnson M."/>
            <person name="Bhonagiri V."/>
            <person name="Zhang X."/>
            <person name="Suruliraj S."/>
            <person name="Warren W."/>
            <person name="Chinwalla A."/>
            <person name="Mardis E.R."/>
            <person name="Wilson R.K."/>
        </authorList>
    </citation>
    <scope>NUCLEOTIDE SEQUENCE [LARGE SCALE GENOMIC DNA]</scope>
    <source>
        <strain evidence="2 3">YIT 11840</strain>
    </source>
</reference>
<feature type="transmembrane region" description="Helical" evidence="1">
    <location>
        <begin position="149"/>
        <end position="170"/>
    </location>
</feature>
<feature type="transmembrane region" description="Helical" evidence="1">
    <location>
        <begin position="40"/>
        <end position="56"/>
    </location>
</feature>
<accession>G5ST91</accession>
<dbReference type="HOGENOM" id="CLU_789525_0_0_10"/>
<gene>
    <name evidence="2" type="ORF">HMPREF9441_02592</name>
</gene>
<sequence>MEKNIKQKAVYISAYIFCLICPPLILSGGLGHGITLWRDWWIYLPLFLIGIFASFGNKKIRNLAFVFQMPITINGIFTTVFSPLLYLEHTYYVVITTGLYCAFFIIWHSYSLTIVSAWQILGTIYLGMLFIQVALMLYLGMYWNDFINSIAGSFSTDIVYSIGLLFTTLFCHIKTYILKWVILFNGLCIYIFVGGFYIDPYVFNKLQYGTFTGETKEKAVLILPETDKEKGSETNIPQGYQVCMIAHSLNPWTTKMFEGIALQFHNHPVRFFILGVTDTPTEAEVLSREHKTMHVTVPLYFISREKLKKSPLKANAYGDYICILKNDTLIYKGEADPTTRAIRFLSNELQP</sequence>
<dbReference type="STRING" id="762968.HMPREF9441_02592"/>
<evidence type="ECO:0000256" key="1">
    <source>
        <dbReference type="SAM" id="Phobius"/>
    </source>
</evidence>
<dbReference type="GeneID" id="93557970"/>
<keyword evidence="1" id="KW-0472">Membrane</keyword>
<organism evidence="2 3">
    <name type="scientific">Paraprevotella clara YIT 11840</name>
    <dbReference type="NCBI Taxonomy" id="762968"/>
    <lineage>
        <taxon>Bacteria</taxon>
        <taxon>Pseudomonadati</taxon>
        <taxon>Bacteroidota</taxon>
        <taxon>Bacteroidia</taxon>
        <taxon>Bacteroidales</taxon>
        <taxon>Prevotellaceae</taxon>
        <taxon>Paraprevotella</taxon>
    </lineage>
</organism>
<feature type="transmembrane region" description="Helical" evidence="1">
    <location>
        <begin position="91"/>
        <end position="110"/>
    </location>
</feature>
<feature type="transmembrane region" description="Helical" evidence="1">
    <location>
        <begin position="122"/>
        <end position="143"/>
    </location>
</feature>
<evidence type="ECO:0000313" key="2">
    <source>
        <dbReference type="EMBL" id="EHG99569.1"/>
    </source>
</evidence>
<dbReference type="OrthoDB" id="9972174at2"/>
<dbReference type="RefSeq" id="WP_008621212.1">
    <property type="nucleotide sequence ID" value="NZ_JH376608.1"/>
</dbReference>
<keyword evidence="1" id="KW-0812">Transmembrane</keyword>
<feature type="transmembrane region" description="Helical" evidence="1">
    <location>
        <begin position="12"/>
        <end position="34"/>
    </location>
</feature>
<protein>
    <submittedName>
        <fullName evidence="2">Uncharacterized protein</fullName>
    </submittedName>
</protein>
<comment type="caution">
    <text evidence="2">The sequence shown here is derived from an EMBL/GenBank/DDBJ whole genome shotgun (WGS) entry which is preliminary data.</text>
</comment>
<proteinExistence type="predicted"/>
<keyword evidence="1" id="KW-1133">Transmembrane helix</keyword>
<evidence type="ECO:0000313" key="3">
    <source>
        <dbReference type="Proteomes" id="UP000003598"/>
    </source>
</evidence>
<dbReference type="EMBL" id="AFFY01000037">
    <property type="protein sequence ID" value="EHG99569.1"/>
    <property type="molecule type" value="Genomic_DNA"/>
</dbReference>
<dbReference type="Proteomes" id="UP000003598">
    <property type="component" value="Unassembled WGS sequence"/>
</dbReference>
<name>G5ST91_9BACT</name>
<dbReference type="AlphaFoldDB" id="G5ST91"/>
<dbReference type="PATRIC" id="fig|762968.3.peg.2311"/>
<keyword evidence="3" id="KW-1185">Reference proteome</keyword>
<feature type="transmembrane region" description="Helical" evidence="1">
    <location>
        <begin position="63"/>
        <end position="85"/>
    </location>
</feature>